<accession>A0A2S9QF43</accession>
<keyword evidence="6 7" id="KW-0472">Membrane</keyword>
<dbReference type="PANTHER" id="PTHR30589">
    <property type="entry name" value="PROLIPOPROTEIN DIACYLGLYCERYL TRANSFERASE"/>
    <property type="match status" value="1"/>
</dbReference>
<dbReference type="OrthoDB" id="871140at2"/>
<dbReference type="AlphaFoldDB" id="A0A2S9QF43"/>
<evidence type="ECO:0000256" key="7">
    <source>
        <dbReference type="HAMAP-Rule" id="MF_01147"/>
    </source>
</evidence>
<dbReference type="GO" id="GO:0008961">
    <property type="term" value="F:phosphatidylglycerol-prolipoprotein diacylglyceryl transferase activity"/>
    <property type="evidence" value="ECO:0007669"/>
    <property type="project" value="UniProtKB-UniRule"/>
</dbReference>
<protein>
    <recommendedName>
        <fullName evidence="7">Phosphatidylglycerol--prolipoprotein diacylglyceryl transferase</fullName>
        <ecNumber evidence="7">2.5.1.145</ecNumber>
    </recommendedName>
</protein>
<evidence type="ECO:0000256" key="5">
    <source>
        <dbReference type="ARBA" id="ARBA00022989"/>
    </source>
</evidence>
<keyword evidence="5 7" id="KW-1133">Transmembrane helix</keyword>
<comment type="subcellular location">
    <subcellularLocation>
        <location evidence="7">Cell membrane</location>
        <topology evidence="7">Multi-pass membrane protein</topology>
    </subcellularLocation>
</comment>
<feature type="transmembrane region" description="Helical" evidence="7">
    <location>
        <begin position="129"/>
        <end position="151"/>
    </location>
</feature>
<dbReference type="GO" id="GO:0005886">
    <property type="term" value="C:plasma membrane"/>
    <property type="evidence" value="ECO:0007669"/>
    <property type="project" value="UniProtKB-SubCell"/>
</dbReference>
<dbReference type="EC" id="2.5.1.145" evidence="7"/>
<gene>
    <name evidence="7" type="primary">lgt</name>
    <name evidence="8" type="ORF">C5L14_08665</name>
</gene>
<name>A0A2S9QF43_9HYPH</name>
<dbReference type="PROSITE" id="PS01311">
    <property type="entry name" value="LGT"/>
    <property type="match status" value="1"/>
</dbReference>
<feature type="transmembrane region" description="Helical" evidence="7">
    <location>
        <begin position="23"/>
        <end position="41"/>
    </location>
</feature>
<dbReference type="UniPathway" id="UPA00664"/>
<keyword evidence="4 7" id="KW-0812">Transmembrane</keyword>
<evidence type="ECO:0000256" key="2">
    <source>
        <dbReference type="ARBA" id="ARBA00022475"/>
    </source>
</evidence>
<dbReference type="EMBL" id="PUEJ01000003">
    <property type="protein sequence ID" value="PRH87967.1"/>
    <property type="molecule type" value="Genomic_DNA"/>
</dbReference>
<keyword evidence="8" id="KW-0449">Lipoprotein</keyword>
<dbReference type="RefSeq" id="WP_105861635.1">
    <property type="nucleotide sequence ID" value="NZ_PUEJ01000003.1"/>
</dbReference>
<comment type="pathway">
    <text evidence="7">Protein modification; lipoprotein biosynthesis (diacylglyceryl transfer).</text>
</comment>
<proteinExistence type="inferred from homology"/>
<feature type="transmembrane region" description="Helical" evidence="7">
    <location>
        <begin position="253"/>
        <end position="271"/>
    </location>
</feature>
<comment type="function">
    <text evidence="7">Catalyzes the transfer of the diacylglyceryl group from phosphatidylglycerol to the sulfhydryl group of the N-terminal cysteine of a prolipoprotein, the first step in the formation of mature lipoproteins.</text>
</comment>
<evidence type="ECO:0000313" key="9">
    <source>
        <dbReference type="Proteomes" id="UP000237682"/>
    </source>
</evidence>
<feature type="binding site" evidence="7">
    <location>
        <position position="146"/>
    </location>
    <ligand>
        <name>a 1,2-diacyl-sn-glycero-3-phospho-(1'-sn-glycerol)</name>
        <dbReference type="ChEBI" id="CHEBI:64716"/>
    </ligand>
</feature>
<dbReference type="HAMAP" id="MF_01147">
    <property type="entry name" value="Lgt"/>
    <property type="match status" value="1"/>
</dbReference>
<feature type="transmembrane region" description="Helical" evidence="7">
    <location>
        <begin position="185"/>
        <end position="205"/>
    </location>
</feature>
<feature type="transmembrane region" description="Helical" evidence="7">
    <location>
        <begin position="103"/>
        <end position="122"/>
    </location>
</feature>
<keyword evidence="3 7" id="KW-0808">Transferase</keyword>
<evidence type="ECO:0000313" key="8">
    <source>
        <dbReference type="EMBL" id="PRH87967.1"/>
    </source>
</evidence>
<dbReference type="Proteomes" id="UP000237682">
    <property type="component" value="Unassembled WGS sequence"/>
</dbReference>
<dbReference type="Pfam" id="PF01790">
    <property type="entry name" value="LGT"/>
    <property type="match status" value="1"/>
</dbReference>
<evidence type="ECO:0000256" key="4">
    <source>
        <dbReference type="ARBA" id="ARBA00022692"/>
    </source>
</evidence>
<comment type="catalytic activity">
    <reaction evidence="7">
        <text>L-cysteinyl-[prolipoprotein] + a 1,2-diacyl-sn-glycero-3-phospho-(1'-sn-glycerol) = an S-1,2-diacyl-sn-glyceryl-L-cysteinyl-[prolipoprotein] + sn-glycerol 1-phosphate + H(+)</text>
        <dbReference type="Rhea" id="RHEA:56712"/>
        <dbReference type="Rhea" id="RHEA-COMP:14679"/>
        <dbReference type="Rhea" id="RHEA-COMP:14680"/>
        <dbReference type="ChEBI" id="CHEBI:15378"/>
        <dbReference type="ChEBI" id="CHEBI:29950"/>
        <dbReference type="ChEBI" id="CHEBI:57685"/>
        <dbReference type="ChEBI" id="CHEBI:64716"/>
        <dbReference type="ChEBI" id="CHEBI:140658"/>
        <dbReference type="EC" id="2.5.1.145"/>
    </reaction>
</comment>
<organism evidence="8 9">
    <name type="scientific">Labrys okinawensis</name>
    <dbReference type="NCBI Taxonomy" id="346911"/>
    <lineage>
        <taxon>Bacteria</taxon>
        <taxon>Pseudomonadati</taxon>
        <taxon>Pseudomonadota</taxon>
        <taxon>Alphaproteobacteria</taxon>
        <taxon>Hyphomicrobiales</taxon>
        <taxon>Xanthobacteraceae</taxon>
        <taxon>Labrys</taxon>
    </lineage>
</organism>
<dbReference type="InterPro" id="IPR001640">
    <property type="entry name" value="Lgt"/>
</dbReference>
<feature type="transmembrane region" description="Helical" evidence="7">
    <location>
        <begin position="64"/>
        <end position="83"/>
    </location>
</feature>
<keyword evidence="2 7" id="KW-1003">Cell membrane</keyword>
<comment type="caution">
    <text evidence="8">The sequence shown here is derived from an EMBL/GenBank/DDBJ whole genome shotgun (WGS) entry which is preliminary data.</text>
</comment>
<reference evidence="8 9" key="1">
    <citation type="submission" date="2018-02" db="EMBL/GenBank/DDBJ databases">
        <title>Whole genome sequencing of endophytic bacterium.</title>
        <authorList>
            <person name="Eedara R."/>
            <person name="Podile A.R."/>
        </authorList>
    </citation>
    <scope>NUCLEOTIDE SEQUENCE [LARGE SCALE GENOMIC DNA]</scope>
    <source>
        <strain evidence="8 9">RP1T</strain>
    </source>
</reference>
<dbReference type="NCBIfam" id="TIGR00544">
    <property type="entry name" value="lgt"/>
    <property type="match status" value="1"/>
</dbReference>
<evidence type="ECO:0000256" key="1">
    <source>
        <dbReference type="ARBA" id="ARBA00007150"/>
    </source>
</evidence>
<dbReference type="PANTHER" id="PTHR30589:SF0">
    <property type="entry name" value="PHOSPHATIDYLGLYCEROL--PROLIPOPROTEIN DIACYLGLYCERYL TRANSFERASE"/>
    <property type="match status" value="1"/>
</dbReference>
<comment type="similarity">
    <text evidence="1 7">Belongs to the Lgt family.</text>
</comment>
<keyword evidence="9" id="KW-1185">Reference proteome</keyword>
<feature type="transmembrane region" description="Helical" evidence="7">
    <location>
        <begin position="217"/>
        <end position="233"/>
    </location>
</feature>
<dbReference type="GO" id="GO:0042158">
    <property type="term" value="P:lipoprotein biosynthetic process"/>
    <property type="evidence" value="ECO:0007669"/>
    <property type="project" value="UniProtKB-UniRule"/>
</dbReference>
<evidence type="ECO:0000256" key="3">
    <source>
        <dbReference type="ARBA" id="ARBA00022679"/>
    </source>
</evidence>
<sequence length="286" mass="31324">MPEQYFIVPAFDPVLIHLGPLAIRWYALAYIFGLLGGWWYGRRLIGNARLWPVQPGTKLQFDDLLIWVTLGVVIGGRLGMLLYEPDYYLANPIEILKVWEGGMAFHGGFLGAALAVILFAWLNKIPVLSYLDIAACVAPIGLFLGRIANFINDELWGRPAWGSSWGMISPSSPFSVFPQGPTPRYPSQLIEAALEGLALFVLFAIMTRLGALKRPGLIAGLFGIGYAAARSFSELYREPDGWWIQDVLTVGQAYSLPMVAAGLGLVIYALVHRPEAPKASDASKSA</sequence>
<evidence type="ECO:0000256" key="6">
    <source>
        <dbReference type="ARBA" id="ARBA00023136"/>
    </source>
</evidence>